<protein>
    <submittedName>
        <fullName evidence="2">Uncharacterized protein</fullName>
    </submittedName>
</protein>
<evidence type="ECO:0000256" key="1">
    <source>
        <dbReference type="SAM" id="MobiDB-lite"/>
    </source>
</evidence>
<evidence type="ECO:0000313" key="3">
    <source>
        <dbReference type="Proteomes" id="UP000275078"/>
    </source>
</evidence>
<dbReference type="Proteomes" id="UP000275078">
    <property type="component" value="Unassembled WGS sequence"/>
</dbReference>
<sequence length="201" mass="22867">MNCQDSILEPPVEPSPPPAYSLDSVEETPGHALSFSPAMQLVNARYARLVQSLPYVEDVCQELEIFKRSQRTNSHFRELASKRLKKIEAALDAYNDAEDQFRDVDKLLVEATVALEEADRGFLKEEYVADVLKKQPRCFSTMVMDYEAPSMKFSSMLYFHRRGMGILLEKQRVLRMKTEKGRVALEGWKAEIREKGAGSGS</sequence>
<organism evidence="2 3">
    <name type="scientific">Ascobolus immersus RN42</name>
    <dbReference type="NCBI Taxonomy" id="1160509"/>
    <lineage>
        <taxon>Eukaryota</taxon>
        <taxon>Fungi</taxon>
        <taxon>Dikarya</taxon>
        <taxon>Ascomycota</taxon>
        <taxon>Pezizomycotina</taxon>
        <taxon>Pezizomycetes</taxon>
        <taxon>Pezizales</taxon>
        <taxon>Ascobolaceae</taxon>
        <taxon>Ascobolus</taxon>
    </lineage>
</organism>
<accession>A0A3N4HWW1</accession>
<dbReference type="EMBL" id="ML119713">
    <property type="protein sequence ID" value="RPA78305.1"/>
    <property type="molecule type" value="Genomic_DNA"/>
</dbReference>
<name>A0A3N4HWW1_ASCIM</name>
<keyword evidence="3" id="KW-1185">Reference proteome</keyword>
<evidence type="ECO:0000313" key="2">
    <source>
        <dbReference type="EMBL" id="RPA78305.1"/>
    </source>
</evidence>
<dbReference type="AlphaFoldDB" id="A0A3N4HWW1"/>
<feature type="region of interest" description="Disordered" evidence="1">
    <location>
        <begin position="1"/>
        <end position="25"/>
    </location>
</feature>
<proteinExistence type="predicted"/>
<reference evidence="2 3" key="1">
    <citation type="journal article" date="2018" name="Nat. Ecol. Evol.">
        <title>Pezizomycetes genomes reveal the molecular basis of ectomycorrhizal truffle lifestyle.</title>
        <authorList>
            <person name="Murat C."/>
            <person name="Payen T."/>
            <person name="Noel B."/>
            <person name="Kuo A."/>
            <person name="Morin E."/>
            <person name="Chen J."/>
            <person name="Kohler A."/>
            <person name="Krizsan K."/>
            <person name="Balestrini R."/>
            <person name="Da Silva C."/>
            <person name="Montanini B."/>
            <person name="Hainaut M."/>
            <person name="Levati E."/>
            <person name="Barry K.W."/>
            <person name="Belfiori B."/>
            <person name="Cichocki N."/>
            <person name="Clum A."/>
            <person name="Dockter R.B."/>
            <person name="Fauchery L."/>
            <person name="Guy J."/>
            <person name="Iotti M."/>
            <person name="Le Tacon F."/>
            <person name="Lindquist E.A."/>
            <person name="Lipzen A."/>
            <person name="Malagnac F."/>
            <person name="Mello A."/>
            <person name="Molinier V."/>
            <person name="Miyauchi S."/>
            <person name="Poulain J."/>
            <person name="Riccioni C."/>
            <person name="Rubini A."/>
            <person name="Sitrit Y."/>
            <person name="Splivallo R."/>
            <person name="Traeger S."/>
            <person name="Wang M."/>
            <person name="Zifcakova L."/>
            <person name="Wipf D."/>
            <person name="Zambonelli A."/>
            <person name="Paolocci F."/>
            <person name="Nowrousian M."/>
            <person name="Ottonello S."/>
            <person name="Baldrian P."/>
            <person name="Spatafora J.W."/>
            <person name="Henrissat B."/>
            <person name="Nagy L.G."/>
            <person name="Aury J.M."/>
            <person name="Wincker P."/>
            <person name="Grigoriev I.V."/>
            <person name="Bonfante P."/>
            <person name="Martin F.M."/>
        </authorList>
    </citation>
    <scope>NUCLEOTIDE SEQUENCE [LARGE SCALE GENOMIC DNA]</scope>
    <source>
        <strain evidence="2 3">RN42</strain>
    </source>
</reference>
<gene>
    <name evidence="2" type="ORF">BJ508DRAFT_157194</name>
</gene>